<accession>A0A8J2M7I7</accession>
<dbReference type="AlphaFoldDB" id="A0A8J2M7I7"/>
<dbReference type="GO" id="GO:0030674">
    <property type="term" value="F:protein-macromolecule adaptor activity"/>
    <property type="evidence" value="ECO:0007669"/>
    <property type="project" value="TreeGrafter"/>
</dbReference>
<dbReference type="OrthoDB" id="67850at2759"/>
<feature type="transmembrane region" description="Helical" evidence="13">
    <location>
        <begin position="110"/>
        <end position="132"/>
    </location>
</feature>
<evidence type="ECO:0008006" key="16">
    <source>
        <dbReference type="Google" id="ProtNLM"/>
    </source>
</evidence>
<evidence type="ECO:0000256" key="8">
    <source>
        <dbReference type="ARBA" id="ARBA00022989"/>
    </source>
</evidence>
<keyword evidence="8 13" id="KW-1133">Transmembrane helix</keyword>
<feature type="transmembrane region" description="Helical" evidence="13">
    <location>
        <begin position="144"/>
        <end position="168"/>
    </location>
</feature>
<gene>
    <name evidence="14" type="ORF">CJOHNSTONI_LOCUS7215</name>
</gene>
<dbReference type="GO" id="GO:0051028">
    <property type="term" value="P:mRNA transport"/>
    <property type="evidence" value="ECO:0007669"/>
    <property type="project" value="UniProtKB-KW"/>
</dbReference>
<dbReference type="PANTHER" id="PTHR13269">
    <property type="entry name" value="NUCLEOPORIN NDC1"/>
    <property type="match status" value="1"/>
</dbReference>
<feature type="transmembrane region" description="Helical" evidence="13">
    <location>
        <begin position="68"/>
        <end position="90"/>
    </location>
</feature>
<organism evidence="14 15">
    <name type="scientific">Cercopithifilaria johnstoni</name>
    <dbReference type="NCBI Taxonomy" id="2874296"/>
    <lineage>
        <taxon>Eukaryota</taxon>
        <taxon>Metazoa</taxon>
        <taxon>Ecdysozoa</taxon>
        <taxon>Nematoda</taxon>
        <taxon>Chromadorea</taxon>
        <taxon>Rhabditida</taxon>
        <taxon>Spirurina</taxon>
        <taxon>Spiruromorpha</taxon>
        <taxon>Filarioidea</taxon>
        <taxon>Onchocercidae</taxon>
        <taxon>Cercopithifilaria</taxon>
    </lineage>
</organism>
<keyword evidence="15" id="KW-1185">Reference proteome</keyword>
<feature type="transmembrane region" description="Helical" evidence="13">
    <location>
        <begin position="174"/>
        <end position="191"/>
    </location>
</feature>
<keyword evidence="4" id="KW-0813">Transport</keyword>
<keyword evidence="7" id="KW-0653">Protein transport</keyword>
<evidence type="ECO:0000256" key="1">
    <source>
        <dbReference type="ARBA" id="ARBA00004232"/>
    </source>
</evidence>
<evidence type="ECO:0000256" key="9">
    <source>
        <dbReference type="ARBA" id="ARBA00023010"/>
    </source>
</evidence>
<protein>
    <recommendedName>
        <fullName evidence="16">Nucleoporin protein Ndc1-Nup</fullName>
    </recommendedName>
</protein>
<keyword evidence="10" id="KW-0906">Nuclear pore complex</keyword>
<keyword evidence="5 13" id="KW-0812">Transmembrane</keyword>
<dbReference type="GO" id="GO:0031965">
    <property type="term" value="C:nuclear membrane"/>
    <property type="evidence" value="ECO:0007669"/>
    <property type="project" value="UniProtKB-SubCell"/>
</dbReference>
<keyword evidence="9" id="KW-0811">Translocation</keyword>
<reference evidence="14" key="1">
    <citation type="submission" date="2021-09" db="EMBL/GenBank/DDBJ databases">
        <authorList>
            <consortium name="Pathogen Informatics"/>
        </authorList>
    </citation>
    <scope>NUCLEOTIDE SEQUENCE</scope>
</reference>
<dbReference type="InterPro" id="IPR019049">
    <property type="entry name" value="Nucleoporin_prot_Ndc1/Nup"/>
</dbReference>
<evidence type="ECO:0000313" key="14">
    <source>
        <dbReference type="EMBL" id="CAG9537397.1"/>
    </source>
</evidence>
<evidence type="ECO:0000256" key="7">
    <source>
        <dbReference type="ARBA" id="ARBA00022927"/>
    </source>
</evidence>
<evidence type="ECO:0000256" key="3">
    <source>
        <dbReference type="ARBA" id="ARBA00005760"/>
    </source>
</evidence>
<evidence type="ECO:0000256" key="12">
    <source>
        <dbReference type="ARBA" id="ARBA00023242"/>
    </source>
</evidence>
<name>A0A8J2M7I7_9BILA</name>
<dbReference type="GO" id="GO:0070762">
    <property type="term" value="C:nuclear pore transmembrane ring"/>
    <property type="evidence" value="ECO:0007669"/>
    <property type="project" value="TreeGrafter"/>
</dbReference>
<sequence length="567" mass="65329">MVSMAERFDDFHPSSPFLVSSTIDNQKQQQLTSSFSESLEHLHQKFQISSEPISQWFQHLMFLRILKALICFGLYCIPSYFIAACILQISLLHPIQATLNCKLLFSFRSILYSLLFAICGAFHAALLAFFVLRFDSEDRLSCKSLRAWLIYFGSLNTALSQIVCLSIGSNSPEFTRFFIYLLVVAQAVITFHEIFRRNHRLVFPVIEMQPYMQYNFVLIPAAKSILNTQLSQILKWTALFAVACGFPLFRLSLLRNLLDIPLYFSTSVLLIVHFFLHHIAIGLIKVFVLQSYEFSMPPPHAILNPTPEEQRTLMDALDSNGIIKVFAFRDLQSLSAACYRRRQIIFSLSQPGGHPRNWNAIRLSCLRHIQHLSLQFENENDRIRSETFASVAAPLMSSSDSNRPVILGHRAWQKDSLRQRLLPQNLRKESKESSHASLVNKLSFFLDKFLIHDNRHIVSFFEVYVGILAIESLSSLVCISLSEDRFGVVQKDLHQIVSVLLQFCNNLERYMRSVKKDKEWQNKTCVPLLTSTTMALNRMRFTFPEDSIFKQLSAQEASYFEKLTSFD</sequence>
<keyword evidence="12" id="KW-0539">Nucleus</keyword>
<dbReference type="PANTHER" id="PTHR13269:SF6">
    <property type="entry name" value="NUCLEOPORIN NDC1"/>
    <property type="match status" value="1"/>
</dbReference>
<dbReference type="EMBL" id="CAKAEH010001540">
    <property type="protein sequence ID" value="CAG9537397.1"/>
    <property type="molecule type" value="Genomic_DNA"/>
</dbReference>
<proteinExistence type="inferred from homology"/>
<dbReference type="Proteomes" id="UP000746747">
    <property type="component" value="Unassembled WGS sequence"/>
</dbReference>
<evidence type="ECO:0000256" key="5">
    <source>
        <dbReference type="ARBA" id="ARBA00022692"/>
    </source>
</evidence>
<keyword evidence="11 13" id="KW-0472">Membrane</keyword>
<dbReference type="GO" id="GO:0015031">
    <property type="term" value="P:protein transport"/>
    <property type="evidence" value="ECO:0007669"/>
    <property type="project" value="UniProtKB-KW"/>
</dbReference>
<evidence type="ECO:0000256" key="2">
    <source>
        <dbReference type="ARBA" id="ARBA00004567"/>
    </source>
</evidence>
<feature type="transmembrane region" description="Helical" evidence="13">
    <location>
        <begin position="262"/>
        <end position="288"/>
    </location>
</feature>
<evidence type="ECO:0000313" key="15">
    <source>
        <dbReference type="Proteomes" id="UP000746747"/>
    </source>
</evidence>
<keyword evidence="6" id="KW-0509">mRNA transport</keyword>
<evidence type="ECO:0000256" key="10">
    <source>
        <dbReference type="ARBA" id="ARBA00023132"/>
    </source>
</evidence>
<comment type="caution">
    <text evidence="14">The sequence shown here is derived from an EMBL/GenBank/DDBJ whole genome shotgun (WGS) entry which is preliminary data.</text>
</comment>
<evidence type="ECO:0000256" key="6">
    <source>
        <dbReference type="ARBA" id="ARBA00022816"/>
    </source>
</evidence>
<evidence type="ECO:0000256" key="11">
    <source>
        <dbReference type="ARBA" id="ARBA00023136"/>
    </source>
</evidence>
<comment type="similarity">
    <text evidence="3">Belongs to the NDC1 family.</text>
</comment>
<comment type="subcellular location">
    <subcellularLocation>
        <location evidence="1">Nucleus membrane</location>
        <topology evidence="1">Multi-pass membrane protein</topology>
    </subcellularLocation>
    <subcellularLocation>
        <location evidence="2">Nucleus</location>
        <location evidence="2">Nuclear pore complex</location>
    </subcellularLocation>
</comment>
<evidence type="ECO:0000256" key="13">
    <source>
        <dbReference type="SAM" id="Phobius"/>
    </source>
</evidence>
<dbReference type="Pfam" id="PF09531">
    <property type="entry name" value="Ndc1_Nup"/>
    <property type="match status" value="1"/>
</dbReference>
<dbReference type="GO" id="GO:0006999">
    <property type="term" value="P:nuclear pore organization"/>
    <property type="evidence" value="ECO:0007669"/>
    <property type="project" value="TreeGrafter"/>
</dbReference>
<evidence type="ECO:0000256" key="4">
    <source>
        <dbReference type="ARBA" id="ARBA00022448"/>
    </source>
</evidence>